<gene>
    <name evidence="3" type="ORF">X975_07330</name>
</gene>
<protein>
    <submittedName>
        <fullName evidence="3">Golgin-45</fullName>
    </submittedName>
</protein>
<dbReference type="PANTHER" id="PTHR13066">
    <property type="entry name" value="BASIC LEUCINE ZIPPER NUCLEAR FACTOR 1 BLZF1 PROTEIN"/>
    <property type="match status" value="1"/>
</dbReference>
<dbReference type="Proteomes" id="UP000054359">
    <property type="component" value="Unassembled WGS sequence"/>
</dbReference>
<dbReference type="OMA" id="MIDTHKL"/>
<feature type="coiled-coil region" evidence="1">
    <location>
        <begin position="150"/>
        <end position="184"/>
    </location>
</feature>
<evidence type="ECO:0000256" key="1">
    <source>
        <dbReference type="SAM" id="Coils"/>
    </source>
</evidence>
<organism evidence="3 4">
    <name type="scientific">Stegodyphus mimosarum</name>
    <name type="common">African social velvet spider</name>
    <dbReference type="NCBI Taxonomy" id="407821"/>
    <lineage>
        <taxon>Eukaryota</taxon>
        <taxon>Metazoa</taxon>
        <taxon>Ecdysozoa</taxon>
        <taxon>Arthropoda</taxon>
        <taxon>Chelicerata</taxon>
        <taxon>Arachnida</taxon>
        <taxon>Araneae</taxon>
        <taxon>Araneomorphae</taxon>
        <taxon>Entelegynae</taxon>
        <taxon>Eresoidea</taxon>
        <taxon>Eresidae</taxon>
        <taxon>Stegodyphus</taxon>
    </lineage>
</organism>
<reference evidence="3 4" key="1">
    <citation type="submission" date="2013-11" db="EMBL/GenBank/DDBJ databases">
        <title>Genome sequencing of Stegodyphus mimosarum.</title>
        <authorList>
            <person name="Bechsgaard J."/>
        </authorList>
    </citation>
    <scope>NUCLEOTIDE SEQUENCE [LARGE SCALE GENOMIC DNA]</scope>
</reference>
<dbReference type="EMBL" id="KK118888">
    <property type="protein sequence ID" value="KFM74143.1"/>
    <property type="molecule type" value="Genomic_DNA"/>
</dbReference>
<feature type="region of interest" description="Disordered" evidence="2">
    <location>
        <begin position="1"/>
        <end position="23"/>
    </location>
</feature>
<proteinExistence type="predicted"/>
<dbReference type="AlphaFoldDB" id="A0A087U9V4"/>
<dbReference type="STRING" id="407821.A0A087U9V4"/>
<evidence type="ECO:0000313" key="4">
    <source>
        <dbReference type="Proteomes" id="UP000054359"/>
    </source>
</evidence>
<evidence type="ECO:0000256" key="2">
    <source>
        <dbReference type="SAM" id="MobiDB-lite"/>
    </source>
</evidence>
<keyword evidence="1" id="KW-0175">Coiled coil</keyword>
<feature type="coiled-coil region" evidence="1">
    <location>
        <begin position="218"/>
        <end position="245"/>
    </location>
</feature>
<accession>A0A087U9V4</accession>
<dbReference type="GO" id="GO:0043001">
    <property type="term" value="P:Golgi to plasma membrane protein transport"/>
    <property type="evidence" value="ECO:0007669"/>
    <property type="project" value="InterPro"/>
</dbReference>
<feature type="non-terminal residue" evidence="3">
    <location>
        <position position="390"/>
    </location>
</feature>
<dbReference type="InterPro" id="IPR027095">
    <property type="entry name" value="Golgin-45"/>
</dbReference>
<evidence type="ECO:0000313" key="3">
    <source>
        <dbReference type="EMBL" id="KFM74143.1"/>
    </source>
</evidence>
<dbReference type="PANTHER" id="PTHR13066:SF2">
    <property type="entry name" value="GOLGIN-45"/>
    <property type="match status" value="1"/>
</dbReference>
<name>A0A087U9V4_STEMI</name>
<dbReference type="GO" id="GO:0007030">
    <property type="term" value="P:Golgi organization"/>
    <property type="evidence" value="ECO:0007669"/>
    <property type="project" value="InterPro"/>
</dbReference>
<keyword evidence="4" id="KW-1185">Reference proteome</keyword>
<dbReference type="GO" id="GO:0000139">
    <property type="term" value="C:Golgi membrane"/>
    <property type="evidence" value="ECO:0007669"/>
    <property type="project" value="TreeGrafter"/>
</dbReference>
<dbReference type="OrthoDB" id="5959043at2759"/>
<sequence>MESTGKTRLLIQGRSAGDGMENTSFTEKNCLKFEKSNKNQNSLPDSYAKNFTSAGKRKEPKFVPYEPYKAAVSSIISSPNKHEKIAPPKVFVNSQREKINPPEIVIDSQKVSSLASSIIQHNSKKLYSSLEEKYVSLEPVETSADEKKCSSNCNLKISALEKQVKQLEKEKKELESQFRIQTEVNADLKKMLIASLGEDMQLKVQYMTEDKARLGMNVLQFSEQLQQKNEEIDRLSVQCDVWKSKFEASSLMVDDLAGWKVTLTRKLNETLQAINSMFKEHEVIYEQLYTTYRILEHTLAAFEPSAKETSKRKLSPQSLIHLASEVKSLSSNIQKRLQWNPNAEVLLHAAHEGVRLLTPAEKAAYQAINNFDDYPMLLKGEPVKGIKYGP</sequence>